<evidence type="ECO:0000313" key="2">
    <source>
        <dbReference type="Proteomes" id="UP001239111"/>
    </source>
</evidence>
<organism evidence="1 2">
    <name type="scientific">Eretmocerus hayati</name>
    <dbReference type="NCBI Taxonomy" id="131215"/>
    <lineage>
        <taxon>Eukaryota</taxon>
        <taxon>Metazoa</taxon>
        <taxon>Ecdysozoa</taxon>
        <taxon>Arthropoda</taxon>
        <taxon>Hexapoda</taxon>
        <taxon>Insecta</taxon>
        <taxon>Pterygota</taxon>
        <taxon>Neoptera</taxon>
        <taxon>Endopterygota</taxon>
        <taxon>Hymenoptera</taxon>
        <taxon>Apocrita</taxon>
        <taxon>Proctotrupomorpha</taxon>
        <taxon>Chalcidoidea</taxon>
        <taxon>Aphelinidae</taxon>
        <taxon>Aphelininae</taxon>
        <taxon>Eretmocerus</taxon>
    </lineage>
</organism>
<accession>A0ACC2PA71</accession>
<gene>
    <name evidence="1" type="ORF">QAD02_015765</name>
</gene>
<comment type="caution">
    <text evidence="1">The sequence shown here is derived from an EMBL/GenBank/DDBJ whole genome shotgun (WGS) entry which is preliminary data.</text>
</comment>
<name>A0ACC2PA71_9HYME</name>
<proteinExistence type="predicted"/>
<dbReference type="Proteomes" id="UP001239111">
    <property type="component" value="Chromosome 2"/>
</dbReference>
<protein>
    <submittedName>
        <fullName evidence="1">Uncharacterized protein</fullName>
    </submittedName>
</protein>
<evidence type="ECO:0000313" key="1">
    <source>
        <dbReference type="EMBL" id="KAJ8679978.1"/>
    </source>
</evidence>
<keyword evidence="2" id="KW-1185">Reference proteome</keyword>
<sequence>MGGKDDELDEESLARVRLVTQKKRQLEDNAELAREDIRCSFDRLREALLSRERQLLRQVDVISRQRVSLVQLQSSTENCNQKQTSEEASLLADLNAETKLIERILDFGRVCLSNGAQVSDFEPYTPEDYIEAGEDLVSFDKSLKSEADELDASSVLRRRSASVRNSFASAVLSSSIVTNGAECGIVDLECKDCGAFESIAGADLSLSRDVVTETSEQCNDIPAHSEVQSSSENIECKLEEGKSNISTFIEDNSVVIEAETSSLETSERIDTKKLDTTVQNENSASKSDENCTTTSAPQKVKDGETEHPIQIQQWLRQILAETETEPIIHEIGQFTKIPNARLSGISCGNVKV</sequence>
<reference evidence="1" key="1">
    <citation type="submission" date="2023-04" db="EMBL/GenBank/DDBJ databases">
        <title>A chromosome-level genome assembly of the parasitoid wasp Eretmocerus hayati.</title>
        <authorList>
            <person name="Zhong Y."/>
            <person name="Liu S."/>
            <person name="Liu Y."/>
        </authorList>
    </citation>
    <scope>NUCLEOTIDE SEQUENCE</scope>
    <source>
        <strain evidence="1">ZJU_SS_LIU_2023</strain>
    </source>
</reference>
<dbReference type="EMBL" id="CM056742">
    <property type="protein sequence ID" value="KAJ8679978.1"/>
    <property type="molecule type" value="Genomic_DNA"/>
</dbReference>